<dbReference type="EMBL" id="JGYQ01000016">
    <property type="protein sequence ID" value="KFI46319.1"/>
    <property type="molecule type" value="Genomic_DNA"/>
</dbReference>
<keyword evidence="2" id="KW-1185">Reference proteome</keyword>
<dbReference type="AlphaFoldDB" id="A0A086ZIG9"/>
<gene>
    <name evidence="1" type="ORF">BBOU_1408</name>
</gene>
<reference evidence="1 2" key="1">
    <citation type="submission" date="2014-03" db="EMBL/GenBank/DDBJ databases">
        <title>Genomics of Bifidobacteria.</title>
        <authorList>
            <person name="Ventura M."/>
            <person name="Milani C."/>
            <person name="Lugli G.A."/>
        </authorList>
    </citation>
    <scope>NUCLEOTIDE SEQUENCE [LARGE SCALE GENOMIC DNA]</scope>
    <source>
        <strain evidence="1 2">LMG 10736</strain>
    </source>
</reference>
<evidence type="ECO:0000313" key="1">
    <source>
        <dbReference type="EMBL" id="KFI46319.1"/>
    </source>
</evidence>
<dbReference type="Proteomes" id="UP000029093">
    <property type="component" value="Unassembled WGS sequence"/>
</dbReference>
<name>A0A086ZIG9_9BIFI</name>
<organism evidence="1 2">
    <name type="scientific">Bifidobacterium boum</name>
    <dbReference type="NCBI Taxonomy" id="78343"/>
    <lineage>
        <taxon>Bacteria</taxon>
        <taxon>Bacillati</taxon>
        <taxon>Actinomycetota</taxon>
        <taxon>Actinomycetes</taxon>
        <taxon>Bifidobacteriales</taxon>
        <taxon>Bifidobacteriaceae</taxon>
        <taxon>Bifidobacterium</taxon>
    </lineage>
</organism>
<proteinExistence type="predicted"/>
<accession>A0A086ZIG9</accession>
<comment type="caution">
    <text evidence="1">The sequence shown here is derived from an EMBL/GenBank/DDBJ whole genome shotgun (WGS) entry which is preliminary data.</text>
</comment>
<protein>
    <submittedName>
        <fullName evidence="1">Uncharacterized protein</fullName>
    </submittedName>
</protein>
<evidence type="ECO:0000313" key="2">
    <source>
        <dbReference type="Proteomes" id="UP000029093"/>
    </source>
</evidence>
<sequence length="252" mass="27350">MNRCADCVLSLLRAYLRVAVGSAFRHPADTLVSAGSCAADCSGTCGCGGFWHRLLELAGRLRVLEWSGFRCVGNGCVFGGFLCCGVCGDWWLRRLLVRVVGVDWVSVGSCVGWVSASGRWVRFCRGLCCGVCGDLRLCWYLGRLGWIDGVSACGCVGWGAASGRCAFICRTLESRRCGSLLLHDYLTQDSRDGSVFAHSRPEWMFSSRQLQPPAEHHLPPCGRGTVWILPVKLVDTICQTVTLIICCAVNGT</sequence>